<proteinExistence type="predicted"/>
<organism evidence="1 2">
    <name type="scientific">Phlebia brevispora</name>
    <dbReference type="NCBI Taxonomy" id="194682"/>
    <lineage>
        <taxon>Eukaryota</taxon>
        <taxon>Fungi</taxon>
        <taxon>Dikarya</taxon>
        <taxon>Basidiomycota</taxon>
        <taxon>Agaricomycotina</taxon>
        <taxon>Agaricomycetes</taxon>
        <taxon>Polyporales</taxon>
        <taxon>Meruliaceae</taxon>
        <taxon>Phlebia</taxon>
    </lineage>
</organism>
<reference evidence="1" key="1">
    <citation type="submission" date="2022-07" db="EMBL/GenBank/DDBJ databases">
        <title>Genome Sequence of Phlebia brevispora.</title>
        <authorList>
            <person name="Buettner E."/>
        </authorList>
    </citation>
    <scope>NUCLEOTIDE SEQUENCE</scope>
    <source>
        <strain evidence="1">MPL23</strain>
    </source>
</reference>
<evidence type="ECO:0000313" key="2">
    <source>
        <dbReference type="Proteomes" id="UP001148662"/>
    </source>
</evidence>
<dbReference type="EMBL" id="JANHOG010000041">
    <property type="protein sequence ID" value="KAJ3559182.1"/>
    <property type="molecule type" value="Genomic_DNA"/>
</dbReference>
<name>A0ACC1TEC4_9APHY</name>
<keyword evidence="2" id="KW-1185">Reference proteome</keyword>
<sequence length="647" mass="71927">MEAEGNDFPDARSNTPEGIPTPRRSERVARWALIKAALDLDYNFLAFPIENEQECGYVQVVKPELRSFHSSLHTSEEPAYATYWLSGDVRSESVSKASRQPVNGDSMDIDEDVMIDDDEDESEEEEVVPQIKITLVGERELEAAKSKYLRIHSEHIYCLSPSPVTDADLICGPTQLVHKKDESLAADAVTLLGRIAGPHVRRGRYVKPATSSLKADEPSTSKRAQAEQQKAERDTKAKRDAAPEAETRKEEKPVTSAKPKPTGKLDWTKAKTKTKVETSGAKHEAKDEKKRKGKADNAAKMEVDEEGSKAQKTSGRDKPSEEGSASSVKVEEKPGKSTKRPTPPKQTPSDQNVKMQRGVKRKSALPDEIDSEPDAPKSRTKTPTPPVESKGKAGAKLNGKKNVVLSDDEEEAAPAPRNRISKMKGKGKAKPIVPDFDSEAEMSVRAMMDIDDGKLSRIEISGAKFIGRRADHVIKASNKQERQQETPHASEPEDEFEPEPPMTPAEDVLMIDDSDDEPVKPKPRKRKEKKVWPVGRNGFRKRRVMKSRMTVDDKGYMGMFIEDYSDYESVDEEETEAEKEKPKARKSGTKSRKSTTPAEDKTERKPLRASDSYDTHKAKSTSTEKPKRAGSSGKNPQGNLTHFFGKK</sequence>
<comment type="caution">
    <text evidence="1">The sequence shown here is derived from an EMBL/GenBank/DDBJ whole genome shotgun (WGS) entry which is preliminary data.</text>
</comment>
<evidence type="ECO:0000313" key="1">
    <source>
        <dbReference type="EMBL" id="KAJ3559182.1"/>
    </source>
</evidence>
<gene>
    <name evidence="1" type="ORF">NM688_g496</name>
</gene>
<dbReference type="Proteomes" id="UP001148662">
    <property type="component" value="Unassembled WGS sequence"/>
</dbReference>
<protein>
    <submittedName>
        <fullName evidence="1">Uncharacterized protein</fullName>
    </submittedName>
</protein>
<accession>A0ACC1TEC4</accession>